<dbReference type="EMBL" id="CP119316">
    <property type="protein sequence ID" value="WEK46202.1"/>
    <property type="molecule type" value="Genomic_DNA"/>
</dbReference>
<accession>A0AAJ5X7U9</accession>
<dbReference type="Proteomes" id="UP001218362">
    <property type="component" value="Chromosome"/>
</dbReference>
<evidence type="ECO:0000313" key="3">
    <source>
        <dbReference type="Proteomes" id="UP001218362"/>
    </source>
</evidence>
<name>A0AAJ5X7U9_9SPHN</name>
<sequence length="141" mass="15325">MMLKRFVGGLMLVIAMICAVPLAAKTAQPGLFLRNGQAFIFRLEAGQPVDIRPAGKDEKPRKGELKVELVDNFGSTLTVTSEASEQLNYEAWIAKDEYANGSRTKVCTLVPGQPGFENWPDSLTGLRLTNFEPAGDSFGCS</sequence>
<feature type="signal peptide" evidence="1">
    <location>
        <begin position="1"/>
        <end position="24"/>
    </location>
</feature>
<evidence type="ECO:0000313" key="2">
    <source>
        <dbReference type="EMBL" id="WEK46202.1"/>
    </source>
</evidence>
<protein>
    <submittedName>
        <fullName evidence="2">Uncharacterized protein</fullName>
    </submittedName>
</protein>
<reference evidence="2" key="1">
    <citation type="submission" date="2023-03" db="EMBL/GenBank/DDBJ databases">
        <title>Andean soil-derived lignocellulolytic bacterial consortium as a source of novel taxa and putative plastic-active enzymes.</title>
        <authorList>
            <person name="Diaz-Garcia L."/>
            <person name="Chuvochina M."/>
            <person name="Feuerriegel G."/>
            <person name="Bunk B."/>
            <person name="Sproer C."/>
            <person name="Streit W.R."/>
            <person name="Rodriguez L.M."/>
            <person name="Overmann J."/>
            <person name="Jimenez D.J."/>
        </authorList>
    </citation>
    <scope>NUCLEOTIDE SEQUENCE</scope>
    <source>
        <strain evidence="2">MAG 26</strain>
    </source>
</reference>
<evidence type="ECO:0000256" key="1">
    <source>
        <dbReference type="SAM" id="SignalP"/>
    </source>
</evidence>
<feature type="chain" id="PRO_5042595612" evidence="1">
    <location>
        <begin position="25"/>
        <end position="141"/>
    </location>
</feature>
<gene>
    <name evidence="2" type="ORF">P0Y56_14460</name>
</gene>
<dbReference type="AlphaFoldDB" id="A0AAJ5X7U9"/>
<keyword evidence="1" id="KW-0732">Signal</keyword>
<organism evidence="2 3">
    <name type="scientific">Candidatus Andeanibacterium colombiense</name>
    <dbReference type="NCBI Taxonomy" id="3121345"/>
    <lineage>
        <taxon>Bacteria</taxon>
        <taxon>Pseudomonadati</taxon>
        <taxon>Pseudomonadota</taxon>
        <taxon>Alphaproteobacteria</taxon>
        <taxon>Sphingomonadales</taxon>
        <taxon>Sphingomonadaceae</taxon>
        <taxon>Candidatus Andeanibacterium</taxon>
    </lineage>
</organism>
<dbReference type="KEGG" id="acob:P0Y56_14460"/>
<proteinExistence type="predicted"/>